<dbReference type="PANTHER" id="PTHR34220">
    <property type="entry name" value="SENSOR HISTIDINE KINASE YPDA"/>
    <property type="match status" value="1"/>
</dbReference>
<comment type="catalytic activity">
    <reaction evidence="1">
        <text>ATP + protein L-histidine = ADP + protein N-phospho-L-histidine.</text>
        <dbReference type="EC" id="2.7.13.3"/>
    </reaction>
</comment>
<keyword evidence="8" id="KW-0547">Nucleotide-binding</keyword>
<dbReference type="InterPro" id="IPR003660">
    <property type="entry name" value="HAMP_dom"/>
</dbReference>
<dbReference type="InterPro" id="IPR050640">
    <property type="entry name" value="Bact_2-comp_sensor_kinase"/>
</dbReference>
<dbReference type="Proteomes" id="UP000256869">
    <property type="component" value="Unassembled WGS sequence"/>
</dbReference>
<evidence type="ECO:0000256" key="6">
    <source>
        <dbReference type="ARBA" id="ARBA00022679"/>
    </source>
</evidence>
<evidence type="ECO:0000259" key="16">
    <source>
        <dbReference type="PROSITE" id="PS50885"/>
    </source>
</evidence>
<organism evidence="17 18">
    <name type="scientific">Cohnella lupini</name>
    <dbReference type="NCBI Taxonomy" id="1294267"/>
    <lineage>
        <taxon>Bacteria</taxon>
        <taxon>Bacillati</taxon>
        <taxon>Bacillota</taxon>
        <taxon>Bacilli</taxon>
        <taxon>Bacillales</taxon>
        <taxon>Paenibacillaceae</taxon>
        <taxon>Cohnella</taxon>
    </lineage>
</organism>
<dbReference type="InterPro" id="IPR003594">
    <property type="entry name" value="HATPase_dom"/>
</dbReference>
<dbReference type="Gene3D" id="3.30.565.10">
    <property type="entry name" value="Histidine kinase-like ATPase, C-terminal domain"/>
    <property type="match status" value="1"/>
</dbReference>
<evidence type="ECO:0000256" key="3">
    <source>
        <dbReference type="ARBA" id="ARBA00012438"/>
    </source>
</evidence>
<dbReference type="GO" id="GO:0005886">
    <property type="term" value="C:plasma membrane"/>
    <property type="evidence" value="ECO:0007669"/>
    <property type="project" value="UniProtKB-SubCell"/>
</dbReference>
<evidence type="ECO:0000256" key="13">
    <source>
        <dbReference type="ARBA" id="ARBA00023136"/>
    </source>
</evidence>
<dbReference type="CDD" id="cd12912">
    <property type="entry name" value="PDC2_MCP_like"/>
    <property type="match status" value="1"/>
</dbReference>
<keyword evidence="13 14" id="KW-0472">Membrane</keyword>
<dbReference type="OrthoDB" id="9776552at2"/>
<keyword evidence="7 14" id="KW-0812">Transmembrane</keyword>
<feature type="transmembrane region" description="Helical" evidence="14">
    <location>
        <begin position="294"/>
        <end position="313"/>
    </location>
</feature>
<dbReference type="GO" id="GO:0000155">
    <property type="term" value="F:phosphorelay sensor kinase activity"/>
    <property type="evidence" value="ECO:0007669"/>
    <property type="project" value="InterPro"/>
</dbReference>
<dbReference type="EC" id="2.7.13.3" evidence="3"/>
<feature type="transmembrane region" description="Helical" evidence="14">
    <location>
        <begin position="12"/>
        <end position="31"/>
    </location>
</feature>
<dbReference type="Gene3D" id="3.30.450.20">
    <property type="entry name" value="PAS domain"/>
    <property type="match status" value="1"/>
</dbReference>
<dbReference type="Pfam" id="PF02743">
    <property type="entry name" value="dCache_1"/>
    <property type="match status" value="1"/>
</dbReference>
<reference evidence="17 18" key="1">
    <citation type="submission" date="2018-07" db="EMBL/GenBank/DDBJ databases">
        <title>Genomic Encyclopedia of Type Strains, Phase III (KMG-III): the genomes of soil and plant-associated and newly described type strains.</title>
        <authorList>
            <person name="Whitman W."/>
        </authorList>
    </citation>
    <scope>NUCLEOTIDE SEQUENCE [LARGE SCALE GENOMIC DNA]</scope>
    <source>
        <strain evidence="17 18">CECT 8236</strain>
    </source>
</reference>
<dbReference type="InterPro" id="IPR010559">
    <property type="entry name" value="Sig_transdc_His_kin_internal"/>
</dbReference>
<comment type="caution">
    <text evidence="17">The sequence shown here is derived from an EMBL/GenBank/DDBJ whole genome shotgun (WGS) entry which is preliminary data.</text>
</comment>
<dbReference type="SUPFAM" id="SSF55874">
    <property type="entry name" value="ATPase domain of HSP90 chaperone/DNA topoisomerase II/histidine kinase"/>
    <property type="match status" value="1"/>
</dbReference>
<evidence type="ECO:0000256" key="5">
    <source>
        <dbReference type="ARBA" id="ARBA00022553"/>
    </source>
</evidence>
<keyword evidence="12" id="KW-0902">Two-component regulatory system</keyword>
<evidence type="ECO:0000256" key="9">
    <source>
        <dbReference type="ARBA" id="ARBA00022777"/>
    </source>
</evidence>
<keyword evidence="9 17" id="KW-0418">Kinase</keyword>
<evidence type="ECO:0000256" key="4">
    <source>
        <dbReference type="ARBA" id="ARBA00022475"/>
    </source>
</evidence>
<dbReference type="Pfam" id="PF06580">
    <property type="entry name" value="His_kinase"/>
    <property type="match status" value="1"/>
</dbReference>
<dbReference type="EMBL" id="QRDY01000002">
    <property type="protein sequence ID" value="RED65021.1"/>
    <property type="molecule type" value="Genomic_DNA"/>
</dbReference>
<evidence type="ECO:0000313" key="17">
    <source>
        <dbReference type="EMBL" id="RED65021.1"/>
    </source>
</evidence>
<accession>A0A3D9ITB5</accession>
<feature type="domain" description="Histidine kinase" evidence="15">
    <location>
        <begin position="483"/>
        <end position="593"/>
    </location>
</feature>
<proteinExistence type="predicted"/>
<evidence type="ECO:0000256" key="12">
    <source>
        <dbReference type="ARBA" id="ARBA00023012"/>
    </source>
</evidence>
<dbReference type="InterPro" id="IPR036890">
    <property type="entry name" value="HATPase_C_sf"/>
</dbReference>
<evidence type="ECO:0000256" key="14">
    <source>
        <dbReference type="SAM" id="Phobius"/>
    </source>
</evidence>
<keyword evidence="5" id="KW-0597">Phosphoprotein</keyword>
<dbReference type="CDD" id="cd06225">
    <property type="entry name" value="HAMP"/>
    <property type="match status" value="1"/>
</dbReference>
<dbReference type="SMART" id="SM00387">
    <property type="entry name" value="HATPase_c"/>
    <property type="match status" value="1"/>
</dbReference>
<dbReference type="PROSITE" id="PS50109">
    <property type="entry name" value="HIS_KIN"/>
    <property type="match status" value="1"/>
</dbReference>
<sequence>MFYSLRTRLSVTFIILLIIPFITMVVVLTQVSNSVIGTSIEESTSQTMDQYASFVNTLTTQVEDVANQVLSNEVTQQWVAAQLDKDLPQEKRIAHDSEIRKFLSSIALNHSSISSITLFNENGTAVGIRDNVFNDPSFLDSPWYRTFEKDGIRWVPAHMDAYQPGYLQSIGMNSLVYNLVQLSSFRKIGVLKLNVQTSLIQTSLEKIKFGETGRVYLLDMDGNPVLEQRIDDNMSGFLSLMPSIRTDKHSGGKLTAEQEDHRILYRKIKRANWVLVGEVPESELFEKMKKVQQTMMAVGAVLLLMTIAAAFWLSSGIARPLTRLAGSMRLVERGDFNQEEDEALARMPIPRNEVGYVVKVFRNMVKRLRFLIETEFQANMRRKDAEYKALLMQINPHFLYNTLEAIGSLSAQKRSGEVIDVTEWLGQMLRYSLRVDSDLVKLGEEMQYIRYYVSIMKIRFGERLTIEIQDRPELEKAEIVKFILQPLVENAIKFSLENPGGARVAIRTSGYENTLIVEVSDNGSGMSPDLIDELQREMSQGDMTDVLGAQGRRVGLRNVLARCCLHYGKRFVVRMESAPDQGTRIRFELPLKEE</sequence>
<keyword evidence="6" id="KW-0808">Transferase</keyword>
<keyword evidence="11 14" id="KW-1133">Transmembrane helix</keyword>
<evidence type="ECO:0000256" key="10">
    <source>
        <dbReference type="ARBA" id="ARBA00022840"/>
    </source>
</evidence>
<evidence type="ECO:0000256" key="7">
    <source>
        <dbReference type="ARBA" id="ARBA00022692"/>
    </source>
</evidence>
<comment type="subcellular location">
    <subcellularLocation>
        <location evidence="2">Cell membrane</location>
        <topology evidence="2">Multi-pass membrane protein</topology>
    </subcellularLocation>
</comment>
<dbReference type="Pfam" id="PF02518">
    <property type="entry name" value="HATPase_c"/>
    <property type="match status" value="1"/>
</dbReference>
<evidence type="ECO:0000259" key="15">
    <source>
        <dbReference type="PROSITE" id="PS50109"/>
    </source>
</evidence>
<keyword evidence="18" id="KW-1185">Reference proteome</keyword>
<evidence type="ECO:0000313" key="18">
    <source>
        <dbReference type="Proteomes" id="UP000256869"/>
    </source>
</evidence>
<dbReference type="RefSeq" id="WP_115991753.1">
    <property type="nucleotide sequence ID" value="NZ_QRDY01000002.1"/>
</dbReference>
<dbReference type="AlphaFoldDB" id="A0A3D9ITB5"/>
<name>A0A3D9ITB5_9BACL</name>
<evidence type="ECO:0000256" key="2">
    <source>
        <dbReference type="ARBA" id="ARBA00004651"/>
    </source>
</evidence>
<dbReference type="InterPro" id="IPR033479">
    <property type="entry name" value="dCache_1"/>
</dbReference>
<evidence type="ECO:0000256" key="11">
    <source>
        <dbReference type="ARBA" id="ARBA00022989"/>
    </source>
</evidence>
<protein>
    <recommendedName>
        <fullName evidence="3">histidine kinase</fullName>
        <ecNumber evidence="3">2.7.13.3</ecNumber>
    </recommendedName>
</protein>
<keyword evidence="10" id="KW-0067">ATP-binding</keyword>
<dbReference type="PROSITE" id="PS50885">
    <property type="entry name" value="HAMP"/>
    <property type="match status" value="1"/>
</dbReference>
<dbReference type="InterPro" id="IPR005467">
    <property type="entry name" value="His_kinase_dom"/>
</dbReference>
<evidence type="ECO:0000256" key="1">
    <source>
        <dbReference type="ARBA" id="ARBA00000085"/>
    </source>
</evidence>
<dbReference type="PANTHER" id="PTHR34220:SF7">
    <property type="entry name" value="SENSOR HISTIDINE KINASE YPDA"/>
    <property type="match status" value="1"/>
</dbReference>
<dbReference type="Gene3D" id="6.10.340.10">
    <property type="match status" value="1"/>
</dbReference>
<evidence type="ECO:0000256" key="8">
    <source>
        <dbReference type="ARBA" id="ARBA00022741"/>
    </source>
</evidence>
<feature type="domain" description="HAMP" evidence="16">
    <location>
        <begin position="315"/>
        <end position="373"/>
    </location>
</feature>
<dbReference type="GO" id="GO:0005524">
    <property type="term" value="F:ATP binding"/>
    <property type="evidence" value="ECO:0007669"/>
    <property type="project" value="UniProtKB-KW"/>
</dbReference>
<gene>
    <name evidence="17" type="ORF">DFP95_102443</name>
</gene>
<keyword evidence="4" id="KW-1003">Cell membrane</keyword>